<dbReference type="Pfam" id="PF01551">
    <property type="entry name" value="Peptidase_M23"/>
    <property type="match status" value="1"/>
</dbReference>
<name>A0A916DXM4_9BACT</name>
<dbReference type="Proteomes" id="UP001060919">
    <property type="component" value="Chromosome"/>
</dbReference>
<dbReference type="CDD" id="cd12797">
    <property type="entry name" value="M23_peptidase"/>
    <property type="match status" value="1"/>
</dbReference>
<sequence length="314" mass="34727">MKKLKFFGEVLGLHPFRERMKQAKIALFGEEDVPSSKFGLSSLSQFHPRISPKLWRGKAYIPNKVIVSNLVNHNPTPIEAGWSVKKTQVVDFRGGRLTYDSHNGTDFSIPVGSTVCTAAAGEVVAIFSEFNRGGLKIFIDHGAGLMTCYAHLARPLVKVGDRLKRGAAIALSGYSGLDALVSFPFGIPHVHFNTWLNGEPVDPFPHDGLPSMWLNGALPTPATSDACDFVPSVYKEKQVLDVINNCKTASVRKELLAIAPLKKQAVQTIIQMNYYPTRFKARYNVYDQAYPRIPCLDLPFSATDFDGIVFLDQL</sequence>
<dbReference type="KEGG" id="aup:AsAng_0060050"/>
<dbReference type="PANTHER" id="PTHR21666:SF270">
    <property type="entry name" value="MUREIN HYDROLASE ACTIVATOR ENVC"/>
    <property type="match status" value="1"/>
</dbReference>
<gene>
    <name evidence="2" type="ORF">AsAng_0060050</name>
</gene>
<dbReference type="SUPFAM" id="SSF51261">
    <property type="entry name" value="Duplicated hybrid motif"/>
    <property type="match status" value="1"/>
</dbReference>
<dbReference type="AlphaFoldDB" id="A0A916DXM4"/>
<evidence type="ECO:0000313" key="3">
    <source>
        <dbReference type="Proteomes" id="UP001060919"/>
    </source>
</evidence>
<reference evidence="2" key="1">
    <citation type="submission" date="2022-09" db="EMBL/GenBank/DDBJ databases">
        <title>Aureispira anguillicida sp. nov., isolated from Leptocephalus of Japanese eel Anguilla japonica.</title>
        <authorList>
            <person name="Yuasa K."/>
            <person name="Mekata T."/>
            <person name="Ikunari K."/>
        </authorList>
    </citation>
    <scope>NUCLEOTIDE SEQUENCE</scope>
    <source>
        <strain evidence="2">EL160426</strain>
    </source>
</reference>
<accession>A0A916DXM4</accession>
<evidence type="ECO:0000259" key="1">
    <source>
        <dbReference type="Pfam" id="PF01551"/>
    </source>
</evidence>
<dbReference type="InterPro" id="IPR011055">
    <property type="entry name" value="Dup_hybrid_motif"/>
</dbReference>
<dbReference type="RefSeq" id="WP_264790394.1">
    <property type="nucleotide sequence ID" value="NZ_AP026867.1"/>
</dbReference>
<evidence type="ECO:0000313" key="2">
    <source>
        <dbReference type="EMBL" id="BDS15221.1"/>
    </source>
</evidence>
<keyword evidence="3" id="KW-1185">Reference proteome</keyword>
<proteinExistence type="predicted"/>
<dbReference type="GO" id="GO:0004222">
    <property type="term" value="F:metalloendopeptidase activity"/>
    <property type="evidence" value="ECO:0007669"/>
    <property type="project" value="TreeGrafter"/>
</dbReference>
<dbReference type="Gene3D" id="2.70.70.10">
    <property type="entry name" value="Glucose Permease (Domain IIA)"/>
    <property type="match status" value="1"/>
</dbReference>
<feature type="domain" description="M23ase beta-sheet core" evidence="1">
    <location>
        <begin position="101"/>
        <end position="203"/>
    </location>
</feature>
<dbReference type="EMBL" id="AP026867">
    <property type="protein sequence ID" value="BDS15221.1"/>
    <property type="molecule type" value="Genomic_DNA"/>
</dbReference>
<dbReference type="InterPro" id="IPR016047">
    <property type="entry name" value="M23ase_b-sheet_dom"/>
</dbReference>
<organism evidence="2 3">
    <name type="scientific">Aureispira anguillae</name>
    <dbReference type="NCBI Taxonomy" id="2864201"/>
    <lineage>
        <taxon>Bacteria</taxon>
        <taxon>Pseudomonadati</taxon>
        <taxon>Bacteroidota</taxon>
        <taxon>Saprospiria</taxon>
        <taxon>Saprospirales</taxon>
        <taxon>Saprospiraceae</taxon>
        <taxon>Aureispira</taxon>
    </lineage>
</organism>
<dbReference type="PANTHER" id="PTHR21666">
    <property type="entry name" value="PEPTIDASE-RELATED"/>
    <property type="match status" value="1"/>
</dbReference>
<dbReference type="InterPro" id="IPR050570">
    <property type="entry name" value="Cell_wall_metabolism_enzyme"/>
</dbReference>
<protein>
    <submittedName>
        <fullName evidence="2">M23 family metallopeptidase</fullName>
    </submittedName>
</protein>